<accession>C5LD61</accession>
<dbReference type="GeneID" id="9041130"/>
<feature type="compositionally biased region" description="Basic and acidic residues" evidence="1">
    <location>
        <begin position="329"/>
        <end position="338"/>
    </location>
</feature>
<sequence length="865" mass="97156">MFARYRPPPRHHYPHHRRFASSMPIHRALRRQPVLEWDSLLRQYIDSGQWHHTLRLANTLYNHRDIYRAPEWVWKHIGRRVVEEENTFTPSERLTIVRDMMEAGNATMVLCDPRLPSKVTQGVGSLPAEQMRNLILYLSCYGYVEELGRAVGQMRLEDLKGDSLRLIALHAPEAFPYVASGLYAAAWRRYQMQDPNRTHGLVLMSTTELCGVARMLLRVAVVVGAVEGQGLQKTLQRLGDRLYQRMCDGKVSKSMVVDILETFSGTWPAPIHEKVLQLGYALLLDNHAHTAIDDSECARVLQVAANAEYGNMALNRILTMRLSSISGTAEEKEEHSSNDNDDDDDTRSTIRTFHSIAENYDEVEPSMAHRLSFKALSSSASTADDVAQIVASLGNFSTQNECSTALRSFCDRELTLGCLCQMNMPQLSAVLLVLAMQHMSATAPCTGECSCMKSSDRVTEYDYDPRAVRVVEKFYSSYKVGAARKGKMIRAPMVPKLVWHQDDKRWQQGNYQTRESVGAEPFNGDAREPQRRCGCHPTVVSNTADNAVDSAIRRVLRVLAVGQVVMARSMGQLDVLRDMKEAEGGLYVPTVFDVQNRPTPLPSKDDILEVYNPPRFITRTDPDLQTVIATRPRPPSSIEQWISPSILAETKAVAAANGVNFPPPSWSSNQRSVTHHVSSDLITALMMWMSSGVHGGIETLSLAELQVINCILALCEVFIHGSDPPEVRTDGVKHPRKRAFINSARPDRSENEDTSVSYASLEHDDHTFLNFPFRVSRVALTHILDGMDCPWQAQPHLLKSPIYEAQSWSCNKGTKRALREELFGVPVTRKARLRKLTKVRPNKSIIKARANVRASAPREMDIPVV</sequence>
<dbReference type="InParanoid" id="C5LD61"/>
<evidence type="ECO:0000256" key="1">
    <source>
        <dbReference type="SAM" id="MobiDB-lite"/>
    </source>
</evidence>
<evidence type="ECO:0000313" key="2">
    <source>
        <dbReference type="EMBL" id="EER05333.1"/>
    </source>
</evidence>
<name>C5LD61_PERM5</name>
<proteinExistence type="predicted"/>
<reference evidence="2 3" key="1">
    <citation type="submission" date="2008-07" db="EMBL/GenBank/DDBJ databases">
        <authorList>
            <person name="El-Sayed N."/>
            <person name="Caler E."/>
            <person name="Inman J."/>
            <person name="Amedeo P."/>
            <person name="Hass B."/>
            <person name="Wortman J."/>
        </authorList>
    </citation>
    <scope>NUCLEOTIDE SEQUENCE [LARGE SCALE GENOMIC DNA]</scope>
    <source>
        <strain evidence="3">ATCC 50983 / TXsc</strain>
    </source>
</reference>
<dbReference type="AlphaFoldDB" id="C5LD61"/>
<dbReference type="EMBL" id="GG680952">
    <property type="protein sequence ID" value="EER05333.1"/>
    <property type="molecule type" value="Genomic_DNA"/>
</dbReference>
<evidence type="ECO:0000313" key="3">
    <source>
        <dbReference type="Proteomes" id="UP000007800"/>
    </source>
</evidence>
<dbReference type="RefSeq" id="XP_002773517.1">
    <property type="nucleotide sequence ID" value="XM_002773471.1"/>
</dbReference>
<dbReference type="Proteomes" id="UP000007800">
    <property type="component" value="Unassembled WGS sequence"/>
</dbReference>
<organism evidence="3">
    <name type="scientific">Perkinsus marinus (strain ATCC 50983 / TXsc)</name>
    <dbReference type="NCBI Taxonomy" id="423536"/>
    <lineage>
        <taxon>Eukaryota</taxon>
        <taxon>Sar</taxon>
        <taxon>Alveolata</taxon>
        <taxon>Perkinsozoa</taxon>
        <taxon>Perkinsea</taxon>
        <taxon>Perkinsida</taxon>
        <taxon>Perkinsidae</taxon>
        <taxon>Perkinsus</taxon>
    </lineage>
</organism>
<protein>
    <submittedName>
        <fullName evidence="2">Uncharacterized protein</fullName>
    </submittedName>
</protein>
<gene>
    <name evidence="2" type="ORF">Pmar_PMAR026474</name>
</gene>
<dbReference type="OMA" id="SAPREMD"/>
<keyword evidence="3" id="KW-1185">Reference proteome</keyword>
<feature type="region of interest" description="Disordered" evidence="1">
    <location>
        <begin position="328"/>
        <end position="347"/>
    </location>
</feature>